<dbReference type="GO" id="GO:0005737">
    <property type="term" value="C:cytoplasm"/>
    <property type="evidence" value="ECO:0007669"/>
    <property type="project" value="UniProtKB-SubCell"/>
</dbReference>
<evidence type="ECO:0000313" key="6">
    <source>
        <dbReference type="EMBL" id="GGE24302.1"/>
    </source>
</evidence>
<evidence type="ECO:0000313" key="7">
    <source>
        <dbReference type="Proteomes" id="UP000644699"/>
    </source>
</evidence>
<evidence type="ECO:0000256" key="4">
    <source>
        <dbReference type="ARBA" id="ARBA00022490"/>
    </source>
</evidence>
<dbReference type="Proteomes" id="UP000644699">
    <property type="component" value="Unassembled WGS sequence"/>
</dbReference>
<evidence type="ECO:0000256" key="1">
    <source>
        <dbReference type="ARBA" id="ARBA00004496"/>
    </source>
</evidence>
<keyword evidence="7" id="KW-1185">Reference proteome</keyword>
<dbReference type="Pfam" id="PF02631">
    <property type="entry name" value="RecX_HTH2"/>
    <property type="match status" value="1"/>
</dbReference>
<dbReference type="InterPro" id="IPR036388">
    <property type="entry name" value="WH-like_DNA-bd_sf"/>
</dbReference>
<accession>A0A917A312</accession>
<dbReference type="InterPro" id="IPR053924">
    <property type="entry name" value="RecX_HTH_2nd"/>
</dbReference>
<proteinExistence type="inferred from homology"/>
<comment type="subcellular location">
    <subcellularLocation>
        <location evidence="1">Cytoplasm</location>
    </subcellularLocation>
</comment>
<evidence type="ECO:0000256" key="2">
    <source>
        <dbReference type="ARBA" id="ARBA00009695"/>
    </source>
</evidence>
<dbReference type="EMBL" id="BMIQ01000013">
    <property type="protein sequence ID" value="GGE24302.1"/>
    <property type="molecule type" value="Genomic_DNA"/>
</dbReference>
<reference evidence="6" key="1">
    <citation type="journal article" date="2014" name="Int. J. Syst. Evol. Microbiol.">
        <title>Complete genome sequence of Corynebacterium casei LMG S-19264T (=DSM 44701T), isolated from a smear-ripened cheese.</title>
        <authorList>
            <consortium name="US DOE Joint Genome Institute (JGI-PGF)"/>
            <person name="Walter F."/>
            <person name="Albersmeier A."/>
            <person name="Kalinowski J."/>
            <person name="Ruckert C."/>
        </authorList>
    </citation>
    <scope>NUCLEOTIDE SEQUENCE</scope>
    <source>
        <strain evidence="6">CGMCC 1.15367</strain>
    </source>
</reference>
<sequence length="187" mass="21381">MQGGDEWQSQEPARRQKPVTREWLFRAATYYLERYASSSDNLRRVLRRKIDKRLATHEELPDEDARAAHAAMLEETMARLAELKLLDDRAFAEARLRSLRRGGASARQAAAKLNQKGVDRETIAAVLDEDEASDRAAAHRYAERRRLGPHRLREREERRDRDIAAMLRAGYSLGDAKAAIDGEPDET</sequence>
<dbReference type="AlphaFoldDB" id="A0A917A312"/>
<comment type="similarity">
    <text evidence="2">Belongs to the RecX family.</text>
</comment>
<dbReference type="Gene3D" id="1.10.10.10">
    <property type="entry name" value="Winged helix-like DNA-binding domain superfamily/Winged helix DNA-binding domain"/>
    <property type="match status" value="1"/>
</dbReference>
<reference evidence="6" key="2">
    <citation type="submission" date="2020-09" db="EMBL/GenBank/DDBJ databases">
        <authorList>
            <person name="Sun Q."/>
            <person name="Zhou Y."/>
        </authorList>
    </citation>
    <scope>NUCLEOTIDE SEQUENCE</scope>
    <source>
        <strain evidence="6">CGMCC 1.15367</strain>
    </source>
</reference>
<evidence type="ECO:0000256" key="3">
    <source>
        <dbReference type="ARBA" id="ARBA00018111"/>
    </source>
</evidence>
<keyword evidence="4" id="KW-0963">Cytoplasm</keyword>
<comment type="caution">
    <text evidence="6">The sequence shown here is derived from an EMBL/GenBank/DDBJ whole genome shotgun (WGS) entry which is preliminary data.</text>
</comment>
<gene>
    <name evidence="6" type="ORF">GCM10011390_49640</name>
</gene>
<protein>
    <recommendedName>
        <fullName evidence="3">Regulatory protein RecX</fullName>
    </recommendedName>
</protein>
<name>A0A917A312_9HYPH</name>
<organism evidence="6 7">
    <name type="scientific">Aureimonas endophytica</name>
    <dbReference type="NCBI Taxonomy" id="2027858"/>
    <lineage>
        <taxon>Bacteria</taxon>
        <taxon>Pseudomonadati</taxon>
        <taxon>Pseudomonadota</taxon>
        <taxon>Alphaproteobacteria</taxon>
        <taxon>Hyphomicrobiales</taxon>
        <taxon>Aurantimonadaceae</taxon>
        <taxon>Aureimonas</taxon>
    </lineage>
</organism>
<feature type="domain" description="RecX second three-helical" evidence="5">
    <location>
        <begin position="87"/>
        <end position="127"/>
    </location>
</feature>
<evidence type="ECO:0000259" key="5">
    <source>
        <dbReference type="Pfam" id="PF02631"/>
    </source>
</evidence>